<evidence type="ECO:0000256" key="1">
    <source>
        <dbReference type="SAM" id="MobiDB-lite"/>
    </source>
</evidence>
<feature type="region of interest" description="Disordered" evidence="1">
    <location>
        <begin position="36"/>
        <end position="71"/>
    </location>
</feature>
<reference evidence="2" key="1">
    <citation type="submission" date="2018-01" db="EMBL/GenBank/DDBJ databases">
        <authorList>
            <person name="Clerissi C."/>
        </authorList>
    </citation>
    <scope>NUCLEOTIDE SEQUENCE</scope>
    <source>
        <strain evidence="2">Cupriavidus sp. LMG 19464</strain>
    </source>
</reference>
<gene>
    <name evidence="2" type="ORF">CBM2587_A50114</name>
</gene>
<name>A0A375BVG9_9BURK</name>
<dbReference type="AlphaFoldDB" id="A0A375BVG9"/>
<evidence type="ECO:0000313" key="2">
    <source>
        <dbReference type="EMBL" id="SOY55131.1"/>
    </source>
</evidence>
<sequence>MPGHAAAGCVVAGTRCAKGCQLRSPVAAEYHADAAPAGPAARLPTGIPQPNNQAQARRPPIRRPARTTGSKTIWRMARTRDSCRNGGSRPRA</sequence>
<dbReference type="Proteomes" id="UP000256780">
    <property type="component" value="Chromosome CBM2587_a"/>
</dbReference>
<protein>
    <submittedName>
        <fullName evidence="2">Uncharacterized protein</fullName>
    </submittedName>
</protein>
<comment type="caution">
    <text evidence="2">The sequence shown here is derived from an EMBL/GenBank/DDBJ whole genome shotgun (WGS) entry which is preliminary data.</text>
</comment>
<proteinExistence type="predicted"/>
<organism evidence="2">
    <name type="scientific">Cupriavidus taiwanensis</name>
    <dbReference type="NCBI Taxonomy" id="164546"/>
    <lineage>
        <taxon>Bacteria</taxon>
        <taxon>Pseudomonadati</taxon>
        <taxon>Pseudomonadota</taxon>
        <taxon>Betaproteobacteria</taxon>
        <taxon>Burkholderiales</taxon>
        <taxon>Burkholderiaceae</taxon>
        <taxon>Cupriavidus</taxon>
    </lineage>
</organism>
<dbReference type="EMBL" id="OFSQ01000024">
    <property type="protein sequence ID" value="SOY55131.1"/>
    <property type="molecule type" value="Genomic_DNA"/>
</dbReference>
<accession>A0A375BVG9</accession>